<dbReference type="Proteomes" id="UP001060085">
    <property type="component" value="Linkage Group LG08"/>
</dbReference>
<reference evidence="2" key="1">
    <citation type="journal article" date="2023" name="Nat. Plants">
        <title>Single-cell RNA sequencing provides a high-resolution roadmap for understanding the multicellular compartmentation of specialized metabolism.</title>
        <authorList>
            <person name="Sun S."/>
            <person name="Shen X."/>
            <person name="Li Y."/>
            <person name="Li Y."/>
            <person name="Wang S."/>
            <person name="Li R."/>
            <person name="Zhang H."/>
            <person name="Shen G."/>
            <person name="Guo B."/>
            <person name="Wei J."/>
            <person name="Xu J."/>
            <person name="St-Pierre B."/>
            <person name="Chen S."/>
            <person name="Sun C."/>
        </authorList>
    </citation>
    <scope>NUCLEOTIDE SEQUENCE [LARGE SCALE GENOMIC DNA]</scope>
</reference>
<protein>
    <submittedName>
        <fullName evidence="1">Uncharacterized protein</fullName>
    </submittedName>
</protein>
<gene>
    <name evidence="1" type="ORF">M9H77_34993</name>
</gene>
<evidence type="ECO:0000313" key="1">
    <source>
        <dbReference type="EMBL" id="KAI5648988.1"/>
    </source>
</evidence>
<comment type="caution">
    <text evidence="1">The sequence shown here is derived from an EMBL/GenBank/DDBJ whole genome shotgun (WGS) entry which is preliminary data.</text>
</comment>
<accession>A0ACB9ZNF8</accession>
<organism evidence="1 2">
    <name type="scientific">Catharanthus roseus</name>
    <name type="common">Madagascar periwinkle</name>
    <name type="synonym">Vinca rosea</name>
    <dbReference type="NCBI Taxonomy" id="4058"/>
    <lineage>
        <taxon>Eukaryota</taxon>
        <taxon>Viridiplantae</taxon>
        <taxon>Streptophyta</taxon>
        <taxon>Embryophyta</taxon>
        <taxon>Tracheophyta</taxon>
        <taxon>Spermatophyta</taxon>
        <taxon>Magnoliopsida</taxon>
        <taxon>eudicotyledons</taxon>
        <taxon>Gunneridae</taxon>
        <taxon>Pentapetalae</taxon>
        <taxon>asterids</taxon>
        <taxon>lamiids</taxon>
        <taxon>Gentianales</taxon>
        <taxon>Apocynaceae</taxon>
        <taxon>Rauvolfioideae</taxon>
        <taxon>Vinceae</taxon>
        <taxon>Catharanthinae</taxon>
        <taxon>Catharanthus</taxon>
    </lineage>
</organism>
<name>A0ACB9ZNF8_CATRO</name>
<dbReference type="EMBL" id="CM044708">
    <property type="protein sequence ID" value="KAI5648988.1"/>
    <property type="molecule type" value="Genomic_DNA"/>
</dbReference>
<sequence>MALQVQACRAVPMAASGPLMQSSSSSLSWSKNQSMICFTGDRALRADGISRRVSLKVRSSLDTSAAAVTAVQVGQVTEVNKDTFWPIVNAAGDKIVVLDMFTQWCGPCKVIAPRYQELSKKYLDVVFLKLDCNQENKPLAKELGIKVVPTFKILKNSKIVKEVTGAKYDDLVAAIENARQSKPSS</sequence>
<proteinExistence type="predicted"/>
<keyword evidence="2" id="KW-1185">Reference proteome</keyword>
<evidence type="ECO:0000313" key="2">
    <source>
        <dbReference type="Proteomes" id="UP001060085"/>
    </source>
</evidence>